<dbReference type="Proteomes" id="UP000012073">
    <property type="component" value="Unassembled WGS sequence"/>
</dbReference>
<dbReference type="EMBL" id="HG001774">
    <property type="protein sequence ID" value="CDF36372.1"/>
    <property type="molecule type" value="Genomic_DNA"/>
</dbReference>
<evidence type="ECO:0000313" key="3">
    <source>
        <dbReference type="Proteomes" id="UP000012073"/>
    </source>
</evidence>
<dbReference type="GeneID" id="17323904"/>
<dbReference type="KEGG" id="ccp:CHC_T00004696001"/>
<sequence length="191" mass="21016">MIGDRGGNGGRFTASDLLRHAVGWCVNSILLPQGSRHMKWVSGVPWTLWTSNSTMTPSTALTAARALSRASSDGTLRARWCRPTLPFRSNGTGASVWAFHTVSITAPSDRKTDGYSGTPPTRLKPTASKNDTVFSTSPTVSPTWLVPHVNAIVLILFNWHREHRKERAAFLYRLAVHGRLLIDSTYNTCVL</sequence>
<dbReference type="Gramene" id="CDF36372">
    <property type="protein sequence ID" value="CDF36372"/>
    <property type="gene ID" value="CHC_T00004696001"/>
</dbReference>
<proteinExistence type="predicted"/>
<evidence type="ECO:0000313" key="2">
    <source>
        <dbReference type="EMBL" id="CDF36372.1"/>
    </source>
</evidence>
<feature type="region of interest" description="Disordered" evidence="1">
    <location>
        <begin position="110"/>
        <end position="130"/>
    </location>
</feature>
<protein>
    <submittedName>
        <fullName evidence="2">Uncharacterized protein</fullName>
    </submittedName>
</protein>
<gene>
    <name evidence="2" type="ORF">CHC_T00004696001</name>
</gene>
<evidence type="ECO:0000256" key="1">
    <source>
        <dbReference type="SAM" id="MobiDB-lite"/>
    </source>
</evidence>
<keyword evidence="3" id="KW-1185">Reference proteome</keyword>
<dbReference type="AlphaFoldDB" id="R7QCZ0"/>
<accession>R7QCZ0</accession>
<organism evidence="2 3">
    <name type="scientific">Chondrus crispus</name>
    <name type="common">Carrageen Irish moss</name>
    <name type="synonym">Polymorpha crispa</name>
    <dbReference type="NCBI Taxonomy" id="2769"/>
    <lineage>
        <taxon>Eukaryota</taxon>
        <taxon>Rhodophyta</taxon>
        <taxon>Florideophyceae</taxon>
        <taxon>Rhodymeniophycidae</taxon>
        <taxon>Gigartinales</taxon>
        <taxon>Gigartinaceae</taxon>
        <taxon>Chondrus</taxon>
    </lineage>
</organism>
<reference evidence="3" key="1">
    <citation type="journal article" date="2013" name="Proc. Natl. Acad. Sci. U.S.A.">
        <title>Genome structure and metabolic features in the red seaweed Chondrus crispus shed light on evolution of the Archaeplastida.</title>
        <authorList>
            <person name="Collen J."/>
            <person name="Porcel B."/>
            <person name="Carre W."/>
            <person name="Ball S.G."/>
            <person name="Chaparro C."/>
            <person name="Tonon T."/>
            <person name="Barbeyron T."/>
            <person name="Michel G."/>
            <person name="Noel B."/>
            <person name="Valentin K."/>
            <person name="Elias M."/>
            <person name="Artiguenave F."/>
            <person name="Arun A."/>
            <person name="Aury J.M."/>
            <person name="Barbosa-Neto J.F."/>
            <person name="Bothwell J.H."/>
            <person name="Bouget F.Y."/>
            <person name="Brillet L."/>
            <person name="Cabello-Hurtado F."/>
            <person name="Capella-Gutierrez S."/>
            <person name="Charrier B."/>
            <person name="Cladiere L."/>
            <person name="Cock J.M."/>
            <person name="Coelho S.M."/>
            <person name="Colleoni C."/>
            <person name="Czjzek M."/>
            <person name="Da Silva C."/>
            <person name="Delage L."/>
            <person name="Denoeud F."/>
            <person name="Deschamps P."/>
            <person name="Dittami S.M."/>
            <person name="Gabaldon T."/>
            <person name="Gachon C.M."/>
            <person name="Groisillier A."/>
            <person name="Herve C."/>
            <person name="Jabbari K."/>
            <person name="Katinka M."/>
            <person name="Kloareg B."/>
            <person name="Kowalczyk N."/>
            <person name="Labadie K."/>
            <person name="Leblanc C."/>
            <person name="Lopez P.J."/>
            <person name="McLachlan D.H."/>
            <person name="Meslet-Cladiere L."/>
            <person name="Moustafa A."/>
            <person name="Nehr Z."/>
            <person name="Nyvall Collen P."/>
            <person name="Panaud O."/>
            <person name="Partensky F."/>
            <person name="Poulain J."/>
            <person name="Rensing S.A."/>
            <person name="Rousvoal S."/>
            <person name="Samson G."/>
            <person name="Symeonidi A."/>
            <person name="Weissenbach J."/>
            <person name="Zambounis A."/>
            <person name="Wincker P."/>
            <person name="Boyen C."/>
        </authorList>
    </citation>
    <scope>NUCLEOTIDE SEQUENCE [LARGE SCALE GENOMIC DNA]</scope>
    <source>
        <strain evidence="3">cv. Stackhouse</strain>
    </source>
</reference>
<name>R7QCZ0_CHOCR</name>
<dbReference type="RefSeq" id="XP_005716191.1">
    <property type="nucleotide sequence ID" value="XM_005716134.1"/>
</dbReference>